<dbReference type="PROSITE" id="PS01128">
    <property type="entry name" value="SHIKIMATE_KINASE"/>
    <property type="match status" value="1"/>
</dbReference>
<evidence type="ECO:0000256" key="7">
    <source>
        <dbReference type="ARBA" id="ARBA00022777"/>
    </source>
</evidence>
<dbReference type="KEGG" id="dca:Desca_2186"/>
<dbReference type="GO" id="GO:0005829">
    <property type="term" value="C:cytosol"/>
    <property type="evidence" value="ECO:0007669"/>
    <property type="project" value="TreeGrafter"/>
</dbReference>
<dbReference type="GO" id="GO:0008652">
    <property type="term" value="P:amino acid biosynthetic process"/>
    <property type="evidence" value="ECO:0007669"/>
    <property type="project" value="UniProtKB-KW"/>
</dbReference>
<keyword evidence="9 11" id="KW-0057">Aromatic amino acid biosynthesis</keyword>
<dbReference type="GO" id="GO:0005524">
    <property type="term" value="F:ATP binding"/>
    <property type="evidence" value="ECO:0007669"/>
    <property type="project" value="UniProtKB-UniRule"/>
</dbReference>
<sequence length="172" mass="19340">MKNIVLIGFMGSGKSTVGCRLAHRLGYKFVDTDYEIEQVTGLTVAQIFAKHGVKRFRGEEALLVSKLMHQQDLVIATGGGLVLRPENVAMLQQNGVLIGLKASAQTICSRVRNKRTRPLLARGNLRENVERLLRERQAAYDVAEFSVDVDQLTPEEIVDIIYHYLKEKGYVR</sequence>
<keyword evidence="6 11" id="KW-0547">Nucleotide-binding</keyword>
<keyword evidence="11" id="KW-0460">Magnesium</keyword>
<evidence type="ECO:0000256" key="2">
    <source>
        <dbReference type="ARBA" id="ARBA00006997"/>
    </source>
</evidence>
<feature type="binding site" evidence="11">
    <location>
        <begin position="11"/>
        <end position="16"/>
    </location>
    <ligand>
        <name>ATP</name>
        <dbReference type="ChEBI" id="CHEBI:30616"/>
    </ligand>
</feature>
<dbReference type="Gene3D" id="3.40.50.300">
    <property type="entry name" value="P-loop containing nucleotide triphosphate hydrolases"/>
    <property type="match status" value="1"/>
</dbReference>
<dbReference type="GO" id="GO:0009423">
    <property type="term" value="P:chorismate biosynthetic process"/>
    <property type="evidence" value="ECO:0007669"/>
    <property type="project" value="UniProtKB-UniRule"/>
</dbReference>
<comment type="caution">
    <text evidence="11">Lacks conserved residue(s) required for the propagation of feature annotation.</text>
</comment>
<comment type="cofactor">
    <cofactor evidence="11">
        <name>Mg(2+)</name>
        <dbReference type="ChEBI" id="CHEBI:18420"/>
    </cofactor>
    <text evidence="11">Binds 1 Mg(2+) ion per subunit.</text>
</comment>
<comment type="catalytic activity">
    <reaction evidence="10 11">
        <text>shikimate + ATP = 3-phosphoshikimate + ADP + H(+)</text>
        <dbReference type="Rhea" id="RHEA:13121"/>
        <dbReference type="ChEBI" id="CHEBI:15378"/>
        <dbReference type="ChEBI" id="CHEBI:30616"/>
        <dbReference type="ChEBI" id="CHEBI:36208"/>
        <dbReference type="ChEBI" id="CHEBI:145989"/>
        <dbReference type="ChEBI" id="CHEBI:456216"/>
        <dbReference type="EC" id="2.7.1.71"/>
    </reaction>
</comment>
<feature type="binding site" evidence="11">
    <location>
        <position position="57"/>
    </location>
    <ligand>
        <name>substrate</name>
    </ligand>
</feature>
<keyword evidence="11" id="KW-0479">Metal-binding</keyword>
<dbReference type="PRINTS" id="PR01100">
    <property type="entry name" value="SHIKIMTKNASE"/>
</dbReference>
<keyword evidence="8 11" id="KW-0067">ATP-binding</keyword>
<dbReference type="InterPro" id="IPR027417">
    <property type="entry name" value="P-loop_NTPase"/>
</dbReference>
<dbReference type="eggNOG" id="COG0703">
    <property type="taxonomic scope" value="Bacteria"/>
</dbReference>
<keyword evidence="13" id="KW-1185">Reference proteome</keyword>
<evidence type="ECO:0000256" key="4">
    <source>
        <dbReference type="ARBA" id="ARBA00022605"/>
    </source>
</evidence>
<keyword evidence="4 11" id="KW-0028">Amino-acid biosynthesis</keyword>
<keyword evidence="11" id="KW-0963">Cytoplasm</keyword>
<feature type="binding site" evidence="11">
    <location>
        <position position="136"/>
    </location>
    <ligand>
        <name>substrate</name>
    </ligand>
</feature>
<dbReference type="UniPathway" id="UPA00053">
    <property type="reaction ID" value="UER00088"/>
</dbReference>
<dbReference type="AlphaFoldDB" id="F6BA56"/>
<evidence type="ECO:0000313" key="12">
    <source>
        <dbReference type="EMBL" id="AEF95025.1"/>
    </source>
</evidence>
<comment type="subcellular location">
    <subcellularLocation>
        <location evidence="11">Cytoplasm</location>
    </subcellularLocation>
</comment>
<evidence type="ECO:0000256" key="11">
    <source>
        <dbReference type="HAMAP-Rule" id="MF_00109"/>
    </source>
</evidence>
<proteinExistence type="inferred from homology"/>
<keyword evidence="7 11" id="KW-0418">Kinase</keyword>
<evidence type="ECO:0000256" key="6">
    <source>
        <dbReference type="ARBA" id="ARBA00022741"/>
    </source>
</evidence>
<feature type="binding site" evidence="11">
    <location>
        <position position="79"/>
    </location>
    <ligand>
        <name>substrate</name>
    </ligand>
</feature>
<dbReference type="RefSeq" id="WP_003542113.1">
    <property type="nucleotide sequence ID" value="NC_015565.1"/>
</dbReference>
<feature type="binding site" evidence="11">
    <location>
        <position position="15"/>
    </location>
    <ligand>
        <name>Mg(2+)</name>
        <dbReference type="ChEBI" id="CHEBI:18420"/>
    </ligand>
</feature>
<evidence type="ECO:0000256" key="10">
    <source>
        <dbReference type="ARBA" id="ARBA00048567"/>
    </source>
</evidence>
<evidence type="ECO:0000256" key="9">
    <source>
        <dbReference type="ARBA" id="ARBA00023141"/>
    </source>
</evidence>
<dbReference type="PANTHER" id="PTHR21087:SF16">
    <property type="entry name" value="SHIKIMATE KINASE 1, CHLOROPLASTIC"/>
    <property type="match status" value="1"/>
</dbReference>
<dbReference type="STRING" id="868595.Desca_2186"/>
<feature type="binding site" evidence="11">
    <location>
        <position position="117"/>
    </location>
    <ligand>
        <name>ATP</name>
        <dbReference type="ChEBI" id="CHEBI:30616"/>
    </ligand>
</feature>
<organism evidence="12 13">
    <name type="scientific">Desulfotomaculum nigrificans (strain DSM 14880 / VKM B-2319 / CO-1-SRB)</name>
    <name type="common">Desulfotomaculum carboxydivorans</name>
    <dbReference type="NCBI Taxonomy" id="868595"/>
    <lineage>
        <taxon>Bacteria</taxon>
        <taxon>Bacillati</taxon>
        <taxon>Bacillota</taxon>
        <taxon>Clostridia</taxon>
        <taxon>Eubacteriales</taxon>
        <taxon>Desulfotomaculaceae</taxon>
        <taxon>Desulfotomaculum</taxon>
    </lineage>
</organism>
<comment type="pathway">
    <text evidence="1 11">Metabolic intermediate biosynthesis; chorismate biosynthesis; chorismate from D-erythrose 4-phosphate and phosphoenolpyruvate: step 5/7.</text>
</comment>
<comment type="similarity">
    <text evidence="2 11">Belongs to the shikimate kinase family.</text>
</comment>
<name>F6BA56_DESCC</name>
<dbReference type="InterPro" id="IPR023000">
    <property type="entry name" value="Shikimate_kinase_CS"/>
</dbReference>
<evidence type="ECO:0000256" key="1">
    <source>
        <dbReference type="ARBA" id="ARBA00004842"/>
    </source>
</evidence>
<dbReference type="EMBL" id="CP002736">
    <property type="protein sequence ID" value="AEF95025.1"/>
    <property type="molecule type" value="Genomic_DNA"/>
</dbReference>
<evidence type="ECO:0000256" key="3">
    <source>
        <dbReference type="ARBA" id="ARBA00012154"/>
    </source>
</evidence>
<protein>
    <recommendedName>
        <fullName evidence="3 11">Shikimate kinase</fullName>
        <shortName evidence="11">SK</shortName>
        <ecNumber evidence="3 11">2.7.1.71</ecNumber>
    </recommendedName>
</protein>
<dbReference type="PANTHER" id="PTHR21087">
    <property type="entry name" value="SHIKIMATE KINASE"/>
    <property type="match status" value="1"/>
</dbReference>
<dbReference type="GO" id="GO:0004765">
    <property type="term" value="F:shikimate kinase activity"/>
    <property type="evidence" value="ECO:0007669"/>
    <property type="project" value="UniProtKB-UniRule"/>
</dbReference>
<accession>F6BA56</accession>
<gene>
    <name evidence="11" type="primary">aroK</name>
    <name evidence="12" type="ordered locus">Desca_2186</name>
</gene>
<comment type="function">
    <text evidence="11">Catalyzes the specific phosphorylation of the 3-hydroxyl group of shikimic acid using ATP as a cosubstrate.</text>
</comment>
<dbReference type="Pfam" id="PF01202">
    <property type="entry name" value="SKI"/>
    <property type="match status" value="1"/>
</dbReference>
<dbReference type="SUPFAM" id="SSF52540">
    <property type="entry name" value="P-loop containing nucleoside triphosphate hydrolases"/>
    <property type="match status" value="1"/>
</dbReference>
<dbReference type="Proteomes" id="UP000009226">
    <property type="component" value="Chromosome"/>
</dbReference>
<dbReference type="GO" id="GO:0000287">
    <property type="term" value="F:magnesium ion binding"/>
    <property type="evidence" value="ECO:0007669"/>
    <property type="project" value="UniProtKB-UniRule"/>
</dbReference>
<dbReference type="InterPro" id="IPR031322">
    <property type="entry name" value="Shikimate/glucono_kinase"/>
</dbReference>
<feature type="binding site" evidence="11">
    <location>
        <position position="33"/>
    </location>
    <ligand>
        <name>substrate</name>
    </ligand>
</feature>
<dbReference type="CDD" id="cd00464">
    <property type="entry name" value="SK"/>
    <property type="match status" value="1"/>
</dbReference>
<dbReference type="GO" id="GO:0009073">
    <property type="term" value="P:aromatic amino acid family biosynthetic process"/>
    <property type="evidence" value="ECO:0007669"/>
    <property type="project" value="UniProtKB-KW"/>
</dbReference>
<comment type="subunit">
    <text evidence="11">Monomer.</text>
</comment>
<dbReference type="HOGENOM" id="CLU_057607_4_0_9"/>
<evidence type="ECO:0000256" key="5">
    <source>
        <dbReference type="ARBA" id="ARBA00022679"/>
    </source>
</evidence>
<reference evidence="12 13" key="1">
    <citation type="submission" date="2011-05" db="EMBL/GenBank/DDBJ databases">
        <title>Complete sequence of Desulfotomaculum carboxydivorans CO-1-SRB.</title>
        <authorList>
            <consortium name="US DOE Joint Genome Institute"/>
            <person name="Lucas S."/>
            <person name="Han J."/>
            <person name="Lapidus A."/>
            <person name="Cheng J.-F."/>
            <person name="Goodwin L."/>
            <person name="Pitluck S."/>
            <person name="Peters L."/>
            <person name="Mikhailova N."/>
            <person name="Lu M."/>
            <person name="Han C."/>
            <person name="Tapia R."/>
            <person name="Land M."/>
            <person name="Hauser L."/>
            <person name="Kyrpides N."/>
            <person name="Ivanova N."/>
            <person name="Pagani I."/>
            <person name="Stams A."/>
            <person name="Plugge C."/>
            <person name="Muyzer G."/>
            <person name="Kuever J."/>
            <person name="Parshina S."/>
            <person name="Ivanova A."/>
            <person name="Nazina T."/>
            <person name="Woyke T."/>
        </authorList>
    </citation>
    <scope>NUCLEOTIDE SEQUENCE [LARGE SCALE GENOMIC DNA]</scope>
    <source>
        <strain evidence="13">DSM 14880 / VKM B-2319 / CO-1-SRB</strain>
    </source>
</reference>
<dbReference type="HAMAP" id="MF_00109">
    <property type="entry name" value="Shikimate_kinase"/>
    <property type="match status" value="1"/>
</dbReference>
<dbReference type="EC" id="2.7.1.71" evidence="3 11"/>
<dbReference type="NCBIfam" id="NF010553">
    <property type="entry name" value="PRK13947.1"/>
    <property type="match status" value="1"/>
</dbReference>
<keyword evidence="5 11" id="KW-0808">Transferase</keyword>
<dbReference type="InterPro" id="IPR000623">
    <property type="entry name" value="Shikimate_kinase/TSH1"/>
</dbReference>
<evidence type="ECO:0000313" key="13">
    <source>
        <dbReference type="Proteomes" id="UP000009226"/>
    </source>
</evidence>
<evidence type="ECO:0000256" key="8">
    <source>
        <dbReference type="ARBA" id="ARBA00022840"/>
    </source>
</evidence>